<dbReference type="Pfam" id="PF08241">
    <property type="entry name" value="Methyltransf_11"/>
    <property type="match status" value="1"/>
</dbReference>
<gene>
    <name evidence="2" type="ORF">A3A65_02965</name>
</gene>
<comment type="caution">
    <text evidence="2">The sequence shown here is derived from an EMBL/GenBank/DDBJ whole genome shotgun (WGS) entry which is preliminary data.</text>
</comment>
<dbReference type="Gene3D" id="3.40.50.150">
    <property type="entry name" value="Vaccinia Virus protein VP39"/>
    <property type="match status" value="1"/>
</dbReference>
<dbReference type="Proteomes" id="UP000176723">
    <property type="component" value="Unassembled WGS sequence"/>
</dbReference>
<dbReference type="InterPro" id="IPR029063">
    <property type="entry name" value="SAM-dependent_MTases_sf"/>
</dbReference>
<protein>
    <recommendedName>
        <fullName evidence="1">Methyltransferase type 11 domain-containing protein</fullName>
    </recommendedName>
</protein>
<dbReference type="AlphaFoldDB" id="A0A1G1W2S1"/>
<evidence type="ECO:0000313" key="2">
    <source>
        <dbReference type="EMBL" id="OGY21979.1"/>
    </source>
</evidence>
<dbReference type="GO" id="GO:0008757">
    <property type="term" value="F:S-adenosylmethionine-dependent methyltransferase activity"/>
    <property type="evidence" value="ECO:0007669"/>
    <property type="project" value="InterPro"/>
</dbReference>
<feature type="domain" description="Methyltransferase type 11" evidence="1">
    <location>
        <begin position="62"/>
        <end position="105"/>
    </location>
</feature>
<evidence type="ECO:0000259" key="1">
    <source>
        <dbReference type="Pfam" id="PF08241"/>
    </source>
</evidence>
<evidence type="ECO:0000313" key="3">
    <source>
        <dbReference type="Proteomes" id="UP000176723"/>
    </source>
</evidence>
<dbReference type="STRING" id="1797593.A3A65_02965"/>
<reference evidence="2 3" key="1">
    <citation type="journal article" date="2016" name="Nat. Commun.">
        <title>Thousands of microbial genomes shed light on interconnected biogeochemical processes in an aquifer system.</title>
        <authorList>
            <person name="Anantharaman K."/>
            <person name="Brown C.T."/>
            <person name="Hug L.A."/>
            <person name="Sharon I."/>
            <person name="Castelle C.J."/>
            <person name="Probst A.J."/>
            <person name="Thomas B.C."/>
            <person name="Singh A."/>
            <person name="Wilkins M.J."/>
            <person name="Karaoz U."/>
            <person name="Brodie E.L."/>
            <person name="Williams K.H."/>
            <person name="Hubbard S.S."/>
            <person name="Banfield J.F."/>
        </authorList>
    </citation>
    <scope>NUCLEOTIDE SEQUENCE [LARGE SCALE GENOMIC DNA]</scope>
</reference>
<proteinExistence type="predicted"/>
<dbReference type="InterPro" id="IPR013216">
    <property type="entry name" value="Methyltransf_11"/>
</dbReference>
<organism evidence="2 3">
    <name type="scientific">Candidatus Chisholmbacteria bacterium RIFCSPLOWO2_01_FULL_49_14</name>
    <dbReference type="NCBI Taxonomy" id="1797593"/>
    <lineage>
        <taxon>Bacteria</taxon>
        <taxon>Candidatus Chisholmiibacteriota</taxon>
    </lineage>
</organism>
<accession>A0A1G1W2S1</accession>
<dbReference type="SUPFAM" id="SSF53335">
    <property type="entry name" value="S-adenosyl-L-methionine-dependent methyltransferases"/>
    <property type="match status" value="1"/>
</dbReference>
<sequence length="213" mass="24787">MEFNHPLFDEVSRFLRRTLHLSVAVGKPVTKLNLGSGSSRLSGYCNIDLSSHADLRLDLEKESLPFPDGSIETVVCISTINYFTRDRAQEIVSDVFRVLKHGGVARFAVQDLLKIARKYLERDRNFFFQKLPNGRERFEGKTMGDKFNAWFYGYRTSHGKHCKYFFDYETLALLFHRAGFSVIEERGFHESRISNIKDIDNRPEQMFFLEAVK</sequence>
<dbReference type="EMBL" id="MHCL01000007">
    <property type="protein sequence ID" value="OGY21979.1"/>
    <property type="molecule type" value="Genomic_DNA"/>
</dbReference>
<name>A0A1G1W2S1_9BACT</name>